<keyword evidence="4" id="KW-1185">Reference proteome</keyword>
<proteinExistence type="predicted"/>
<gene>
    <name evidence="3" type="ORF">DR950_00690</name>
</gene>
<feature type="transmembrane region" description="Helical" evidence="2">
    <location>
        <begin position="64"/>
        <end position="88"/>
    </location>
</feature>
<dbReference type="Proteomes" id="UP000263377">
    <property type="component" value="Unassembled WGS sequence"/>
</dbReference>
<dbReference type="RefSeq" id="WP_117484954.1">
    <property type="nucleotide sequence ID" value="NZ_QVIG01000001.1"/>
</dbReference>
<evidence type="ECO:0000256" key="2">
    <source>
        <dbReference type="SAM" id="Phobius"/>
    </source>
</evidence>
<organism evidence="3 4">
    <name type="scientific">Kitasatospora xanthocidica</name>
    <dbReference type="NCBI Taxonomy" id="83382"/>
    <lineage>
        <taxon>Bacteria</taxon>
        <taxon>Bacillati</taxon>
        <taxon>Actinomycetota</taxon>
        <taxon>Actinomycetes</taxon>
        <taxon>Kitasatosporales</taxon>
        <taxon>Streptomycetaceae</taxon>
        <taxon>Kitasatospora</taxon>
    </lineage>
</organism>
<feature type="transmembrane region" description="Helical" evidence="2">
    <location>
        <begin position="193"/>
        <end position="211"/>
    </location>
</feature>
<evidence type="ECO:0000256" key="1">
    <source>
        <dbReference type="SAM" id="MobiDB-lite"/>
    </source>
</evidence>
<feature type="transmembrane region" description="Helical" evidence="2">
    <location>
        <begin position="223"/>
        <end position="242"/>
    </location>
</feature>
<protein>
    <submittedName>
        <fullName evidence="3">Uncharacterized protein</fullName>
    </submittedName>
</protein>
<keyword evidence="2" id="KW-0812">Transmembrane</keyword>
<accession>A0A372ZLQ8</accession>
<feature type="transmembrane region" description="Helical" evidence="2">
    <location>
        <begin position="248"/>
        <end position="265"/>
    </location>
</feature>
<evidence type="ECO:0000313" key="4">
    <source>
        <dbReference type="Proteomes" id="UP000263377"/>
    </source>
</evidence>
<feature type="region of interest" description="Disordered" evidence="1">
    <location>
        <begin position="324"/>
        <end position="349"/>
    </location>
</feature>
<name>A0A372ZLQ8_9ACTN</name>
<dbReference type="EMBL" id="QVIG01000001">
    <property type="protein sequence ID" value="RGD56504.1"/>
    <property type="molecule type" value="Genomic_DNA"/>
</dbReference>
<comment type="caution">
    <text evidence="3">The sequence shown here is derived from an EMBL/GenBank/DDBJ whole genome shotgun (WGS) entry which is preliminary data.</text>
</comment>
<feature type="transmembrane region" description="Helical" evidence="2">
    <location>
        <begin position="151"/>
        <end position="173"/>
    </location>
</feature>
<sequence length="349" mass="35306">MTVDPAALAALSAAVAAETALAAWYLARVRMPRPPVGVYTGGDIAVLCAGVVLAPLLYTALPAAAVSAVFGLVACLAVQFTLAPLLAATPLRATPWSWAAALTATAATALAALTGHPAAARAGSDLMIATAVVGVANLWTQSGLRSGHTAALAAVLTGYDLAATTLTATTTRFFEQVQDRPFAPLLALTGGPAPVAVGLGDLLLLVLYPLVAAKAHGRTAATVAALVGLLTTSTVSACFAAGWLTSGFPLLTALGPLIVAQHLYWRRRTGGERTTAQWREGHPLPLPLPSSVGHEPAAALAAPVPDGTPPGTWLALADGRVLGAGPTPGHARRDARRHGTDTPTTARLV</sequence>
<evidence type="ECO:0000313" key="3">
    <source>
        <dbReference type="EMBL" id="RGD56504.1"/>
    </source>
</evidence>
<reference evidence="3 4" key="1">
    <citation type="submission" date="2018-08" db="EMBL/GenBank/DDBJ databases">
        <title>Diversity &amp; Physiological Properties of Lignin-Decomposing Actinobacteria from Soil.</title>
        <authorList>
            <person name="Roh S.G."/>
            <person name="Kim S.B."/>
        </authorList>
    </citation>
    <scope>NUCLEOTIDE SEQUENCE [LARGE SCALE GENOMIC DNA]</scope>
    <source>
        <strain evidence="3 4">MMS17-GH009</strain>
    </source>
</reference>
<feature type="transmembrane region" description="Helical" evidence="2">
    <location>
        <begin position="95"/>
        <end position="113"/>
    </location>
</feature>
<keyword evidence="2" id="KW-1133">Transmembrane helix</keyword>
<dbReference type="AlphaFoldDB" id="A0A372ZLQ8"/>
<feature type="transmembrane region" description="Helical" evidence="2">
    <location>
        <begin position="38"/>
        <end position="58"/>
    </location>
</feature>
<keyword evidence="2" id="KW-0472">Membrane</keyword>
<feature type="transmembrane region" description="Helical" evidence="2">
    <location>
        <begin position="6"/>
        <end position="26"/>
    </location>
</feature>